<dbReference type="Pfam" id="PF13231">
    <property type="entry name" value="PMT_2"/>
    <property type="match status" value="1"/>
</dbReference>
<evidence type="ECO:0000256" key="3">
    <source>
        <dbReference type="ARBA" id="ARBA00022676"/>
    </source>
</evidence>
<evidence type="ECO:0000259" key="10">
    <source>
        <dbReference type="Pfam" id="PF13231"/>
    </source>
</evidence>
<dbReference type="PANTHER" id="PTHR33908">
    <property type="entry name" value="MANNOSYLTRANSFERASE YKCB-RELATED"/>
    <property type="match status" value="1"/>
</dbReference>
<keyword evidence="9" id="KW-0732">Signal</keyword>
<proteinExistence type="predicted"/>
<evidence type="ECO:0000256" key="9">
    <source>
        <dbReference type="SAM" id="SignalP"/>
    </source>
</evidence>
<dbReference type="InterPro" id="IPR050297">
    <property type="entry name" value="LipidA_mod_glycosyltrf_83"/>
</dbReference>
<keyword evidence="6 8" id="KW-1133">Transmembrane helix</keyword>
<gene>
    <name evidence="11" type="ORF">UY92_C0008G0017</name>
</gene>
<dbReference type="PANTHER" id="PTHR33908:SF3">
    <property type="entry name" value="UNDECAPRENYL PHOSPHATE-ALPHA-4-AMINO-4-DEOXY-L-ARABINOSE ARABINOSYL TRANSFERASE"/>
    <property type="match status" value="1"/>
</dbReference>
<feature type="transmembrane region" description="Helical" evidence="8">
    <location>
        <begin position="329"/>
        <end position="347"/>
    </location>
</feature>
<evidence type="ECO:0000256" key="4">
    <source>
        <dbReference type="ARBA" id="ARBA00022679"/>
    </source>
</evidence>
<keyword evidence="2" id="KW-1003">Cell membrane</keyword>
<comment type="caution">
    <text evidence="11">The sequence shown here is derived from an EMBL/GenBank/DDBJ whole genome shotgun (WGS) entry which is preliminary data.</text>
</comment>
<keyword evidence="7 8" id="KW-0472">Membrane</keyword>
<feature type="transmembrane region" description="Helical" evidence="8">
    <location>
        <begin position="87"/>
        <end position="108"/>
    </location>
</feature>
<dbReference type="GO" id="GO:0016763">
    <property type="term" value="F:pentosyltransferase activity"/>
    <property type="evidence" value="ECO:0007669"/>
    <property type="project" value="TreeGrafter"/>
</dbReference>
<dbReference type="GO" id="GO:0005886">
    <property type="term" value="C:plasma membrane"/>
    <property type="evidence" value="ECO:0007669"/>
    <property type="project" value="UniProtKB-SubCell"/>
</dbReference>
<organism evidence="11 12">
    <name type="scientific">Candidatus Magasanikbacteria bacterium GW2011_GWA2_56_11</name>
    <dbReference type="NCBI Taxonomy" id="1619044"/>
    <lineage>
        <taxon>Bacteria</taxon>
        <taxon>Candidatus Magasanikiibacteriota</taxon>
    </lineage>
</organism>
<evidence type="ECO:0000256" key="7">
    <source>
        <dbReference type="ARBA" id="ARBA00023136"/>
    </source>
</evidence>
<feature type="transmembrane region" description="Helical" evidence="8">
    <location>
        <begin position="304"/>
        <end position="323"/>
    </location>
</feature>
<feature type="domain" description="Glycosyltransferase RgtA/B/C/D-like" evidence="10">
    <location>
        <begin position="66"/>
        <end position="221"/>
    </location>
</feature>
<sequence length="516" mass="58602">MALAAILTLALCLRLWRLAAADSYTDEVLYAFRAIGLVDYDTSSAQTTPWQWFAEVPWWARLSFHDHPLIFFLVEHWSISLLGVNLWAVRLPSVLAGLATIFFTYLVGREISGRRTGLLAALILSFQSYHLWVSRLGIQDSLALMWVMGALAAALLARRNPRFWLLAGICIGLGVVTKYTTLIAVPLVCLAAIIYRVPWRRTRAWWYGLALVAALVLPSVLYNIFLYRARGHFDFQISAALGQHVPEWTFRLGRLQVGDLSDRFINFWKALVYANSQAFNIFSVLAVAWAGVCSWRRPERGLRLLLAGLLAMGLWFLAIGSAYRFVVMAVPFLALAAACLWAEMIFLSRRPRVYLALFALWCLWELGFSVNTFLRPRPWGPVFVTQARINEETRNYGFNQLDTFLSAELAGSLSYLIGDPDYNFLDRILAAAVRRQKEAGAAPRSLVIVYDNRLNFLASLWTLDRHLLYEGWPVMDENFFSQLTGAEREEYYRRQGAKEFIYIAAAGPQVLRSGII</sequence>
<dbReference type="AlphaFoldDB" id="A0A0G1YGG8"/>
<dbReference type="EMBL" id="LCRX01000008">
    <property type="protein sequence ID" value="KKW42321.1"/>
    <property type="molecule type" value="Genomic_DNA"/>
</dbReference>
<feature type="transmembrane region" description="Helical" evidence="8">
    <location>
        <begin position="164"/>
        <end position="193"/>
    </location>
</feature>
<keyword evidence="5 8" id="KW-0812">Transmembrane</keyword>
<evidence type="ECO:0000313" key="11">
    <source>
        <dbReference type="EMBL" id="KKW42321.1"/>
    </source>
</evidence>
<keyword evidence="4" id="KW-0808">Transferase</keyword>
<evidence type="ECO:0000256" key="5">
    <source>
        <dbReference type="ARBA" id="ARBA00022692"/>
    </source>
</evidence>
<keyword evidence="3" id="KW-0328">Glycosyltransferase</keyword>
<dbReference type="GO" id="GO:0009103">
    <property type="term" value="P:lipopolysaccharide biosynthetic process"/>
    <property type="evidence" value="ECO:0007669"/>
    <property type="project" value="UniProtKB-ARBA"/>
</dbReference>
<evidence type="ECO:0000256" key="2">
    <source>
        <dbReference type="ARBA" id="ARBA00022475"/>
    </source>
</evidence>
<feature type="transmembrane region" description="Helical" evidence="8">
    <location>
        <begin position="354"/>
        <end position="374"/>
    </location>
</feature>
<feature type="transmembrane region" description="Helical" evidence="8">
    <location>
        <begin position="115"/>
        <end position="132"/>
    </location>
</feature>
<evidence type="ECO:0000256" key="6">
    <source>
        <dbReference type="ARBA" id="ARBA00022989"/>
    </source>
</evidence>
<feature type="signal peptide" evidence="9">
    <location>
        <begin position="1"/>
        <end position="19"/>
    </location>
</feature>
<evidence type="ECO:0000256" key="1">
    <source>
        <dbReference type="ARBA" id="ARBA00004651"/>
    </source>
</evidence>
<dbReference type="InterPro" id="IPR038731">
    <property type="entry name" value="RgtA/B/C-like"/>
</dbReference>
<accession>A0A0G1YGG8</accession>
<name>A0A0G1YGG8_9BACT</name>
<dbReference type="STRING" id="1619044.UY92_C0008G0017"/>
<evidence type="ECO:0000313" key="12">
    <source>
        <dbReference type="Proteomes" id="UP000033870"/>
    </source>
</evidence>
<evidence type="ECO:0000256" key="8">
    <source>
        <dbReference type="SAM" id="Phobius"/>
    </source>
</evidence>
<protein>
    <recommendedName>
        <fullName evidence="10">Glycosyltransferase RgtA/B/C/D-like domain-containing protein</fullName>
    </recommendedName>
</protein>
<comment type="subcellular location">
    <subcellularLocation>
        <location evidence="1">Cell membrane</location>
        <topology evidence="1">Multi-pass membrane protein</topology>
    </subcellularLocation>
</comment>
<feature type="transmembrane region" description="Helical" evidence="8">
    <location>
        <begin position="205"/>
        <end position="227"/>
    </location>
</feature>
<feature type="transmembrane region" description="Helical" evidence="8">
    <location>
        <begin position="138"/>
        <end position="157"/>
    </location>
</feature>
<dbReference type="Proteomes" id="UP000033870">
    <property type="component" value="Unassembled WGS sequence"/>
</dbReference>
<reference evidence="11 12" key="1">
    <citation type="journal article" date="2015" name="Nature">
        <title>rRNA introns, odd ribosomes, and small enigmatic genomes across a large radiation of phyla.</title>
        <authorList>
            <person name="Brown C.T."/>
            <person name="Hug L.A."/>
            <person name="Thomas B.C."/>
            <person name="Sharon I."/>
            <person name="Castelle C.J."/>
            <person name="Singh A."/>
            <person name="Wilkins M.J."/>
            <person name="Williams K.H."/>
            <person name="Banfield J.F."/>
        </authorList>
    </citation>
    <scope>NUCLEOTIDE SEQUENCE [LARGE SCALE GENOMIC DNA]</scope>
</reference>
<feature type="chain" id="PRO_5002541193" description="Glycosyltransferase RgtA/B/C/D-like domain-containing protein" evidence="9">
    <location>
        <begin position="20"/>
        <end position="516"/>
    </location>
</feature>
<dbReference type="GO" id="GO:0010041">
    <property type="term" value="P:response to iron(III) ion"/>
    <property type="evidence" value="ECO:0007669"/>
    <property type="project" value="TreeGrafter"/>
</dbReference>